<dbReference type="eggNOG" id="COG1073">
    <property type="taxonomic scope" value="Bacteria"/>
</dbReference>
<gene>
    <name evidence="1" type="ORF">ADICEAN_00637</name>
</gene>
<dbReference type="OrthoDB" id="9791538at2"/>
<accession>M7P0W7</accession>
<dbReference type="PANTHER" id="PTHR39624">
    <property type="entry name" value="PROTEIN INVOLVED IN RIMO-MEDIATED BETA-METHYLTHIOLATION OF RIBOSOMAL PROTEIN S12 YCAO"/>
    <property type="match status" value="1"/>
</dbReference>
<name>M7P0W7_9BACT</name>
<evidence type="ECO:0000313" key="1">
    <source>
        <dbReference type="EMBL" id="EMR04229.1"/>
    </source>
</evidence>
<dbReference type="eggNOG" id="COG1765">
    <property type="taxonomic scope" value="Bacteria"/>
</dbReference>
<proteinExistence type="predicted"/>
<dbReference type="SUPFAM" id="SSF53474">
    <property type="entry name" value="alpha/beta-Hydrolases"/>
    <property type="match status" value="1"/>
</dbReference>
<dbReference type="InterPro" id="IPR029058">
    <property type="entry name" value="AB_hydrolase_fold"/>
</dbReference>
<sequence>MKTQEIALTTPSGSSLTAWLDQPAGGRPAACALLVHCFAPGTAAEQHLSLALTQQRFEVLRISCLSSAPLLSQELLQTAHAYLLAEQKAPALAIGHSLGGAALLTAAPDWPALQALALLSAPADDRALGSLLDEDEHDEEHAFVVYRQGAELSLDLDLLDQWHEDQVRQRLQGLKKALLILHSPQDREISVDSAAALFMASRHPKSFVSLDGADHFLSSAEDSRYAGSLIGAWAQRYVQLQPDALRTHMEVVTRTPAGGFTTEIRAGKHSLLADEPLALGGLDLGPNPYDLLNAALGACTSMTLRMYADRKGWPLQEAIVHLKHDRIYGEDCQVCEDNTSKLDQLSREVELIGPLDAAQRSRLMEIADRCPVHKTLQSKISIETRELDTD</sequence>
<protein>
    <submittedName>
        <fullName evidence="1">OsmC-like protein</fullName>
    </submittedName>
</protein>
<dbReference type="STRING" id="1279009.ADICEAN_00637"/>
<dbReference type="PANTHER" id="PTHR39624:SF2">
    <property type="entry name" value="OSMC-LIKE PROTEIN"/>
    <property type="match status" value="1"/>
</dbReference>
<dbReference type="Pfam" id="PF02566">
    <property type="entry name" value="OsmC"/>
    <property type="match status" value="1"/>
</dbReference>
<keyword evidence="2" id="KW-1185">Reference proteome</keyword>
<dbReference type="InterPro" id="IPR036102">
    <property type="entry name" value="OsmC/Ohrsf"/>
</dbReference>
<dbReference type="Gene3D" id="3.40.50.1820">
    <property type="entry name" value="alpha/beta hydrolase"/>
    <property type="match status" value="1"/>
</dbReference>
<dbReference type="RefSeq" id="WP_009194044.1">
    <property type="nucleotide sequence ID" value="NZ_AODQ01000009.1"/>
</dbReference>
<evidence type="ECO:0000313" key="2">
    <source>
        <dbReference type="Proteomes" id="UP000011910"/>
    </source>
</evidence>
<dbReference type="InterPro" id="IPR015946">
    <property type="entry name" value="KH_dom-like_a/b"/>
</dbReference>
<dbReference type="Gene3D" id="3.30.300.20">
    <property type="match status" value="1"/>
</dbReference>
<dbReference type="PATRIC" id="fig|1279009.4.peg.654"/>
<dbReference type="AlphaFoldDB" id="M7P0W7"/>
<reference evidence="1 2" key="1">
    <citation type="journal article" date="2013" name="Genome Announc.">
        <title>Draft Genome Sequence of Cesiribacter andamanensis Strain AMV16T, Isolated from a Soil Sample from a Mud Volcano in the Andaman Islands, India.</title>
        <authorList>
            <person name="Shivaji S."/>
            <person name="Ara S."/>
            <person name="Begum Z."/>
            <person name="Srinivas T.N."/>
            <person name="Singh A."/>
            <person name="Kumar Pinnaka A."/>
        </authorList>
    </citation>
    <scope>NUCLEOTIDE SEQUENCE [LARGE SCALE GENOMIC DNA]</scope>
    <source>
        <strain evidence="1 2">AMV16</strain>
    </source>
</reference>
<dbReference type="InterPro" id="IPR003718">
    <property type="entry name" value="OsmC/Ohr_fam"/>
</dbReference>
<comment type="caution">
    <text evidence="1">The sequence shown here is derived from an EMBL/GenBank/DDBJ whole genome shotgun (WGS) entry which is preliminary data.</text>
</comment>
<organism evidence="1 2">
    <name type="scientific">Cesiribacter andamanensis AMV16</name>
    <dbReference type="NCBI Taxonomy" id="1279009"/>
    <lineage>
        <taxon>Bacteria</taxon>
        <taxon>Pseudomonadati</taxon>
        <taxon>Bacteroidota</taxon>
        <taxon>Cytophagia</taxon>
        <taxon>Cytophagales</taxon>
        <taxon>Cesiribacteraceae</taxon>
        <taxon>Cesiribacter</taxon>
    </lineage>
</organism>
<dbReference type="SUPFAM" id="SSF82784">
    <property type="entry name" value="OsmC-like"/>
    <property type="match status" value="1"/>
</dbReference>
<dbReference type="Proteomes" id="UP000011910">
    <property type="component" value="Unassembled WGS sequence"/>
</dbReference>
<dbReference type="EMBL" id="AODQ01000009">
    <property type="protein sequence ID" value="EMR04229.1"/>
    <property type="molecule type" value="Genomic_DNA"/>
</dbReference>